<dbReference type="PANTHER" id="PTHR45964">
    <property type="entry name" value="WSCD FAMILY MEMBER CG9164"/>
    <property type="match status" value="1"/>
</dbReference>
<dbReference type="Proteomes" id="UP000566819">
    <property type="component" value="Unassembled WGS sequence"/>
</dbReference>
<keyword evidence="1" id="KW-0677">Repeat</keyword>
<evidence type="ECO:0000313" key="4">
    <source>
        <dbReference type="Proteomes" id="UP000566819"/>
    </source>
</evidence>
<keyword evidence="4" id="KW-1185">Reference proteome</keyword>
<evidence type="ECO:0000256" key="1">
    <source>
        <dbReference type="ARBA" id="ARBA00022737"/>
    </source>
</evidence>
<dbReference type="InterPro" id="IPR002889">
    <property type="entry name" value="WSC_carb-bd"/>
</dbReference>
<dbReference type="InterPro" id="IPR051589">
    <property type="entry name" value="Sialate-O-sulfotransferase"/>
</dbReference>
<dbReference type="SMART" id="SM00321">
    <property type="entry name" value="WSC"/>
    <property type="match status" value="1"/>
</dbReference>
<organism evidence="3 4">
    <name type="scientific">Cudoniella acicularis</name>
    <dbReference type="NCBI Taxonomy" id="354080"/>
    <lineage>
        <taxon>Eukaryota</taxon>
        <taxon>Fungi</taxon>
        <taxon>Dikarya</taxon>
        <taxon>Ascomycota</taxon>
        <taxon>Pezizomycotina</taxon>
        <taxon>Leotiomycetes</taxon>
        <taxon>Helotiales</taxon>
        <taxon>Tricladiaceae</taxon>
        <taxon>Cudoniella</taxon>
    </lineage>
</organism>
<comment type="caution">
    <text evidence="3">The sequence shown here is derived from an EMBL/GenBank/DDBJ whole genome shotgun (WGS) entry which is preliminary data.</text>
</comment>
<reference evidence="3 4" key="1">
    <citation type="submission" date="2020-03" db="EMBL/GenBank/DDBJ databases">
        <title>Draft Genome Sequence of Cudoniella acicularis.</title>
        <authorList>
            <person name="Buettner E."/>
            <person name="Kellner H."/>
        </authorList>
    </citation>
    <scope>NUCLEOTIDE SEQUENCE [LARGE SCALE GENOMIC DNA]</scope>
    <source>
        <strain evidence="3 4">DSM 108380</strain>
    </source>
</reference>
<accession>A0A8H4RXZ5</accession>
<dbReference type="AlphaFoldDB" id="A0A8H4RXZ5"/>
<dbReference type="EMBL" id="JAAMPI010000001">
    <property type="protein sequence ID" value="KAF4638072.1"/>
    <property type="molecule type" value="Genomic_DNA"/>
</dbReference>
<dbReference type="PROSITE" id="PS51212">
    <property type="entry name" value="WSC"/>
    <property type="match status" value="1"/>
</dbReference>
<dbReference type="PANTHER" id="PTHR45964:SF5">
    <property type="entry name" value="WSCD FAMILY MEMBER CG9164"/>
    <property type="match status" value="1"/>
</dbReference>
<name>A0A8H4RXZ5_9HELO</name>
<gene>
    <name evidence="3" type="ORF">G7Y89_g32</name>
</gene>
<feature type="domain" description="WSC" evidence="2">
    <location>
        <begin position="33"/>
        <end position="124"/>
    </location>
</feature>
<evidence type="ECO:0000259" key="2">
    <source>
        <dbReference type="PROSITE" id="PS51212"/>
    </source>
</evidence>
<dbReference type="Pfam" id="PF01822">
    <property type="entry name" value="WSC"/>
    <property type="match status" value="1"/>
</dbReference>
<protein>
    <recommendedName>
        <fullName evidence="2">WSC domain-containing protein</fullName>
    </recommendedName>
</protein>
<dbReference type="OrthoDB" id="5985073at2759"/>
<sequence>MQCSGNPLEYCGAGRRLNVCAKTVNVAVAPGPEYTYYGCQTEVTNMQALNAKMSAYDTMTVESCQIDCVDFRYYGLEYGRECYWGNSFNYGSVPAPSTDFAVLCQGDASEICGNGLRLSIYELSSLVGTPDTTPPPALAGLSNKATVGGYDFLNCMSEATNARALQGASTADDVDVGEWAGEAVWTRDAWGRAALDVMGCCSVV</sequence>
<proteinExistence type="predicted"/>
<evidence type="ECO:0000313" key="3">
    <source>
        <dbReference type="EMBL" id="KAF4638072.1"/>
    </source>
</evidence>